<dbReference type="AlphaFoldDB" id="A0AAN8UM18"/>
<name>A0AAN8UM18_9MAGN</name>
<comment type="caution">
    <text evidence="2">The sequence shown here is derived from an EMBL/GenBank/DDBJ whole genome shotgun (WGS) entry which is preliminary data.</text>
</comment>
<dbReference type="PANTHER" id="PTHR21402:SF10">
    <property type="entry name" value="U11_U12 SMALL NUCLEAR RIBONUCLEOPROTEIN 48 KDA PROTEIN"/>
    <property type="match status" value="1"/>
</dbReference>
<dbReference type="EMBL" id="JBAMMX010000025">
    <property type="protein sequence ID" value="KAK6915289.1"/>
    <property type="molecule type" value="Genomic_DNA"/>
</dbReference>
<feature type="compositionally biased region" description="Basic and acidic residues" evidence="1">
    <location>
        <begin position="285"/>
        <end position="301"/>
    </location>
</feature>
<sequence length="368" mass="42239">MENCYPLLCLDTAYQVLHLEQNLTKFPARKKVDEKACANGGVSMLGMSEVVQVEESPETIKSAGDDLAGAVTNGGDVYVSQVAAAVAALHERSMLEMKIRGLRLLQRPMRYQLTVDAIIKESSKTKTREEFLAEERDCKRRRMSYRRKKLKQSSKEVMRDIIEEYTEKIRKAGGIGCFGRSVESEGLISSKPSSFWDSQTQSSPRQREHLEYQRRAAVRKTKGKIAMDTITQEVLKAKTMTVTFIPEVTERKYHGREYYSRNLEKKNQDGDYYSESPELYTSHGHSYEHTSHQREQDDAKTTRTKHYKSSQAFSQESKHQNDRSFSPATESTNTGFEDRYDPSESRDGYDNDDVSHGSSYRTPDEYYN</sequence>
<dbReference type="Proteomes" id="UP001370490">
    <property type="component" value="Unassembled WGS sequence"/>
</dbReference>
<proteinExistence type="predicted"/>
<evidence type="ECO:0000313" key="3">
    <source>
        <dbReference type="Proteomes" id="UP001370490"/>
    </source>
</evidence>
<protein>
    <submittedName>
        <fullName evidence="2">Uncharacterized protein</fullName>
    </submittedName>
</protein>
<feature type="region of interest" description="Disordered" evidence="1">
    <location>
        <begin position="267"/>
        <end position="368"/>
    </location>
</feature>
<feature type="compositionally biased region" description="Polar residues" evidence="1">
    <location>
        <begin position="191"/>
        <end position="204"/>
    </location>
</feature>
<feature type="region of interest" description="Disordered" evidence="1">
    <location>
        <begin position="191"/>
        <end position="211"/>
    </location>
</feature>
<dbReference type="PANTHER" id="PTHR21402">
    <property type="entry name" value="GAMETOCYTE SPECIFIC FACTOR 1-RELATED"/>
    <property type="match status" value="1"/>
</dbReference>
<feature type="compositionally biased region" description="Polar residues" evidence="1">
    <location>
        <begin position="323"/>
        <end position="335"/>
    </location>
</feature>
<organism evidence="2 3">
    <name type="scientific">Dillenia turbinata</name>
    <dbReference type="NCBI Taxonomy" id="194707"/>
    <lineage>
        <taxon>Eukaryota</taxon>
        <taxon>Viridiplantae</taxon>
        <taxon>Streptophyta</taxon>
        <taxon>Embryophyta</taxon>
        <taxon>Tracheophyta</taxon>
        <taxon>Spermatophyta</taxon>
        <taxon>Magnoliopsida</taxon>
        <taxon>eudicotyledons</taxon>
        <taxon>Gunneridae</taxon>
        <taxon>Pentapetalae</taxon>
        <taxon>Dilleniales</taxon>
        <taxon>Dilleniaceae</taxon>
        <taxon>Dillenia</taxon>
    </lineage>
</organism>
<keyword evidence="3" id="KW-1185">Reference proteome</keyword>
<evidence type="ECO:0000256" key="1">
    <source>
        <dbReference type="SAM" id="MobiDB-lite"/>
    </source>
</evidence>
<feature type="compositionally biased region" description="Basic and acidic residues" evidence="1">
    <location>
        <begin position="336"/>
        <end position="355"/>
    </location>
</feature>
<dbReference type="InterPro" id="IPR051591">
    <property type="entry name" value="UPF0224_FAM112_RNA_Proc"/>
</dbReference>
<evidence type="ECO:0000313" key="2">
    <source>
        <dbReference type="EMBL" id="KAK6915289.1"/>
    </source>
</evidence>
<gene>
    <name evidence="2" type="ORF">RJ641_020406</name>
</gene>
<reference evidence="2 3" key="1">
    <citation type="submission" date="2023-12" db="EMBL/GenBank/DDBJ databases">
        <title>A high-quality genome assembly for Dillenia turbinata (Dilleniales).</title>
        <authorList>
            <person name="Chanderbali A."/>
        </authorList>
    </citation>
    <scope>NUCLEOTIDE SEQUENCE [LARGE SCALE GENOMIC DNA]</scope>
    <source>
        <strain evidence="2">LSX21</strain>
        <tissue evidence="2">Leaf</tissue>
    </source>
</reference>
<accession>A0AAN8UM18</accession>